<dbReference type="EMBL" id="UZAH01026065">
    <property type="protein sequence ID" value="VDO75061.1"/>
    <property type="molecule type" value="Genomic_DNA"/>
</dbReference>
<evidence type="ECO:0000256" key="1">
    <source>
        <dbReference type="SAM" id="MobiDB-lite"/>
    </source>
</evidence>
<evidence type="ECO:0000313" key="4">
    <source>
        <dbReference type="WBParaSite" id="HPBE_0000813101-mRNA-1"/>
    </source>
</evidence>
<feature type="region of interest" description="Disordered" evidence="1">
    <location>
        <begin position="1"/>
        <end position="37"/>
    </location>
</feature>
<gene>
    <name evidence="2" type="ORF">HPBE_LOCUS8132</name>
</gene>
<dbReference type="WBParaSite" id="HPBE_0000813101-mRNA-1">
    <property type="protein sequence ID" value="HPBE_0000813101-mRNA-1"/>
    <property type="gene ID" value="HPBE_0000813101"/>
</dbReference>
<reference evidence="2 3" key="1">
    <citation type="submission" date="2018-11" db="EMBL/GenBank/DDBJ databases">
        <authorList>
            <consortium name="Pathogen Informatics"/>
        </authorList>
    </citation>
    <scope>NUCLEOTIDE SEQUENCE [LARGE SCALE GENOMIC DNA]</scope>
</reference>
<sequence>MFDSAVSGHGPHRSQSTSWVSPRPRKPESRRGIGSIPGFALSPTLPHAVYSCMLDYSSHPSVAREIHLFWVRVPPHDRAAFDAERVHPISGASSSMATH</sequence>
<organism evidence="3 4">
    <name type="scientific">Heligmosomoides polygyrus</name>
    <name type="common">Parasitic roundworm</name>
    <dbReference type="NCBI Taxonomy" id="6339"/>
    <lineage>
        <taxon>Eukaryota</taxon>
        <taxon>Metazoa</taxon>
        <taxon>Ecdysozoa</taxon>
        <taxon>Nematoda</taxon>
        <taxon>Chromadorea</taxon>
        <taxon>Rhabditida</taxon>
        <taxon>Rhabditina</taxon>
        <taxon>Rhabditomorpha</taxon>
        <taxon>Strongyloidea</taxon>
        <taxon>Heligmosomidae</taxon>
        <taxon>Heligmosomoides</taxon>
    </lineage>
</organism>
<keyword evidence="3" id="KW-1185">Reference proteome</keyword>
<evidence type="ECO:0000313" key="3">
    <source>
        <dbReference type="Proteomes" id="UP000050761"/>
    </source>
</evidence>
<accession>A0A183FLI9</accession>
<protein>
    <submittedName>
        <fullName evidence="2 4">Uncharacterized protein</fullName>
    </submittedName>
</protein>
<evidence type="ECO:0000313" key="2">
    <source>
        <dbReference type="EMBL" id="VDO75061.1"/>
    </source>
</evidence>
<dbReference type="Proteomes" id="UP000050761">
    <property type="component" value="Unassembled WGS sequence"/>
</dbReference>
<dbReference type="AlphaFoldDB" id="A0A183FLI9"/>
<reference evidence="4" key="2">
    <citation type="submission" date="2019-09" db="UniProtKB">
        <authorList>
            <consortium name="WormBaseParasite"/>
        </authorList>
    </citation>
    <scope>IDENTIFICATION</scope>
</reference>
<proteinExistence type="predicted"/>
<accession>A0A3P7XKX4</accession>
<name>A0A183FLI9_HELPZ</name>